<gene>
    <name evidence="2" type="ORF">CEURO_LOCUS11928</name>
</gene>
<comment type="caution">
    <text evidence="2">The sequence shown here is derived from an EMBL/GenBank/DDBJ whole genome shotgun (WGS) entry which is preliminary data.</text>
</comment>
<keyword evidence="1" id="KW-1133">Transmembrane helix</keyword>
<dbReference type="EMBL" id="CAMAPE010000029">
    <property type="protein sequence ID" value="CAH9092380.1"/>
    <property type="molecule type" value="Genomic_DNA"/>
</dbReference>
<name>A0A9P0ZAG6_CUSEU</name>
<keyword evidence="1" id="KW-0472">Membrane</keyword>
<sequence length="93" mass="10733">MLNFSIYEVIIILRIIYITVFTIEQYIIYKLIFHISLSIEEGFHNGFGNALIKAGWRKLNVDVVWGNSGLEMNLEILLHGVLSGIGEVLLRYY</sequence>
<accession>A0A9P0ZAG6</accession>
<dbReference type="Proteomes" id="UP001152484">
    <property type="component" value="Unassembled WGS sequence"/>
</dbReference>
<evidence type="ECO:0000313" key="3">
    <source>
        <dbReference type="Proteomes" id="UP001152484"/>
    </source>
</evidence>
<keyword evidence="3" id="KW-1185">Reference proteome</keyword>
<evidence type="ECO:0000313" key="2">
    <source>
        <dbReference type="EMBL" id="CAH9092380.1"/>
    </source>
</evidence>
<protein>
    <submittedName>
        <fullName evidence="2">Uncharacterized protein</fullName>
    </submittedName>
</protein>
<proteinExistence type="predicted"/>
<feature type="transmembrane region" description="Helical" evidence="1">
    <location>
        <begin position="6"/>
        <end position="29"/>
    </location>
</feature>
<keyword evidence="1" id="KW-0812">Transmembrane</keyword>
<reference evidence="2" key="1">
    <citation type="submission" date="2022-07" db="EMBL/GenBank/DDBJ databases">
        <authorList>
            <person name="Macas J."/>
            <person name="Novak P."/>
            <person name="Neumann P."/>
        </authorList>
    </citation>
    <scope>NUCLEOTIDE SEQUENCE</scope>
</reference>
<organism evidence="2 3">
    <name type="scientific">Cuscuta europaea</name>
    <name type="common">European dodder</name>
    <dbReference type="NCBI Taxonomy" id="41803"/>
    <lineage>
        <taxon>Eukaryota</taxon>
        <taxon>Viridiplantae</taxon>
        <taxon>Streptophyta</taxon>
        <taxon>Embryophyta</taxon>
        <taxon>Tracheophyta</taxon>
        <taxon>Spermatophyta</taxon>
        <taxon>Magnoliopsida</taxon>
        <taxon>eudicotyledons</taxon>
        <taxon>Gunneridae</taxon>
        <taxon>Pentapetalae</taxon>
        <taxon>asterids</taxon>
        <taxon>lamiids</taxon>
        <taxon>Solanales</taxon>
        <taxon>Convolvulaceae</taxon>
        <taxon>Cuscuteae</taxon>
        <taxon>Cuscuta</taxon>
        <taxon>Cuscuta subgen. Cuscuta</taxon>
    </lineage>
</organism>
<evidence type="ECO:0000256" key="1">
    <source>
        <dbReference type="SAM" id="Phobius"/>
    </source>
</evidence>
<dbReference type="AlphaFoldDB" id="A0A9P0ZAG6"/>